<comment type="caution">
    <text evidence="1">The sequence shown here is derived from an EMBL/GenBank/DDBJ whole genome shotgun (WGS) entry which is preliminary data.</text>
</comment>
<name>A0AAV4R2J1_9ARAC</name>
<proteinExistence type="predicted"/>
<dbReference type="AlphaFoldDB" id="A0AAV4R2J1"/>
<sequence length="101" mass="11762">MNERRNKTLVLLLLIEKTKWKRIHYKMYKNICNYGAITFSHEDMYGIGITDEENLFDCIKNESISSETFHEPDNGLITQQSRFAIETGDNKISCTQSSHIT</sequence>
<gene>
    <name evidence="1" type="ORF">CDAR_294321</name>
</gene>
<evidence type="ECO:0000313" key="2">
    <source>
        <dbReference type="Proteomes" id="UP001054837"/>
    </source>
</evidence>
<dbReference type="Proteomes" id="UP001054837">
    <property type="component" value="Unassembled WGS sequence"/>
</dbReference>
<organism evidence="1 2">
    <name type="scientific">Caerostris darwini</name>
    <dbReference type="NCBI Taxonomy" id="1538125"/>
    <lineage>
        <taxon>Eukaryota</taxon>
        <taxon>Metazoa</taxon>
        <taxon>Ecdysozoa</taxon>
        <taxon>Arthropoda</taxon>
        <taxon>Chelicerata</taxon>
        <taxon>Arachnida</taxon>
        <taxon>Araneae</taxon>
        <taxon>Araneomorphae</taxon>
        <taxon>Entelegynae</taxon>
        <taxon>Araneoidea</taxon>
        <taxon>Araneidae</taxon>
        <taxon>Caerostris</taxon>
    </lineage>
</organism>
<protein>
    <submittedName>
        <fullName evidence="1">Uncharacterized protein</fullName>
    </submittedName>
</protein>
<accession>A0AAV4R2J1</accession>
<evidence type="ECO:0000313" key="1">
    <source>
        <dbReference type="EMBL" id="GIY14811.1"/>
    </source>
</evidence>
<dbReference type="EMBL" id="BPLQ01005409">
    <property type="protein sequence ID" value="GIY14811.1"/>
    <property type="molecule type" value="Genomic_DNA"/>
</dbReference>
<reference evidence="1 2" key="1">
    <citation type="submission" date="2021-06" db="EMBL/GenBank/DDBJ databases">
        <title>Caerostris darwini draft genome.</title>
        <authorList>
            <person name="Kono N."/>
            <person name="Arakawa K."/>
        </authorList>
    </citation>
    <scope>NUCLEOTIDE SEQUENCE [LARGE SCALE GENOMIC DNA]</scope>
</reference>
<keyword evidence="2" id="KW-1185">Reference proteome</keyword>